<dbReference type="InterPro" id="IPR011704">
    <property type="entry name" value="ATPase_dyneun-rel_AAA"/>
</dbReference>
<evidence type="ECO:0000259" key="1">
    <source>
        <dbReference type="SMART" id="SM00382"/>
    </source>
</evidence>
<dbReference type="InterPro" id="IPR003593">
    <property type="entry name" value="AAA+_ATPase"/>
</dbReference>
<accession>A0ABP4GME3</accession>
<comment type="caution">
    <text evidence="2">The sequence shown here is derived from an EMBL/GenBank/DDBJ whole genome shotgun (WGS) entry which is preliminary data.</text>
</comment>
<evidence type="ECO:0000313" key="2">
    <source>
        <dbReference type="EMBL" id="GAA1230260.1"/>
    </source>
</evidence>
<dbReference type="SUPFAM" id="SSF52540">
    <property type="entry name" value="P-loop containing nucleoside triphosphate hydrolases"/>
    <property type="match status" value="1"/>
</dbReference>
<dbReference type="CDD" id="cd00009">
    <property type="entry name" value="AAA"/>
    <property type="match status" value="1"/>
</dbReference>
<sequence length="311" mass="33567">MTGALPPGPAESARAAVARAVPDPPTLRASLDSLGYLADPGLTTALYLALRLPQPLLLEGEPGVGKTEAARALAGVLGSPLIRLQCYDGLDAAEALYEWNYPRQLLSIRLAESRGVALAEADLFSDAFLLRRPVLAALTHPGPTPAVLLIDEIDRADDDFEAFLLEVLAEASVTIPELGTVRATVTPVVVLTSNRTRDLHDALKRRCLYHWIDYPDTEQVVEIVRRRVPGTTPSLAADVAAAVRRMRTLEIQKPPGIAESIDWVGALTLLGVERLDADAADRTLGVLVKYREDVDLVRDRGLGWLVGPPES</sequence>
<evidence type="ECO:0000313" key="3">
    <source>
        <dbReference type="Proteomes" id="UP001500037"/>
    </source>
</evidence>
<name>A0ABP4GME3_9ACTN</name>
<dbReference type="SMART" id="SM00382">
    <property type="entry name" value="AAA"/>
    <property type="match status" value="1"/>
</dbReference>
<feature type="domain" description="AAA+ ATPase" evidence="1">
    <location>
        <begin position="52"/>
        <end position="225"/>
    </location>
</feature>
<dbReference type="PANTHER" id="PTHR42759:SF1">
    <property type="entry name" value="MAGNESIUM-CHELATASE SUBUNIT CHLD"/>
    <property type="match status" value="1"/>
</dbReference>
<dbReference type="InterPro" id="IPR027417">
    <property type="entry name" value="P-loop_NTPase"/>
</dbReference>
<dbReference type="Pfam" id="PF07728">
    <property type="entry name" value="AAA_5"/>
    <property type="match status" value="1"/>
</dbReference>
<dbReference type="Proteomes" id="UP001500037">
    <property type="component" value="Unassembled WGS sequence"/>
</dbReference>
<dbReference type="PANTHER" id="PTHR42759">
    <property type="entry name" value="MOXR FAMILY PROTEIN"/>
    <property type="match status" value="1"/>
</dbReference>
<organism evidence="2 3">
    <name type="scientific">Kitasatospora nipponensis</name>
    <dbReference type="NCBI Taxonomy" id="258049"/>
    <lineage>
        <taxon>Bacteria</taxon>
        <taxon>Bacillati</taxon>
        <taxon>Actinomycetota</taxon>
        <taxon>Actinomycetes</taxon>
        <taxon>Kitasatosporales</taxon>
        <taxon>Streptomycetaceae</taxon>
        <taxon>Kitasatospora</taxon>
    </lineage>
</organism>
<dbReference type="InterPro" id="IPR050764">
    <property type="entry name" value="CbbQ/NirQ/NorQ/GpvN"/>
</dbReference>
<gene>
    <name evidence="2" type="ORF">GCM10009665_20820</name>
</gene>
<dbReference type="RefSeq" id="WP_425555938.1">
    <property type="nucleotide sequence ID" value="NZ_BAAALF010000026.1"/>
</dbReference>
<dbReference type="EMBL" id="BAAALF010000026">
    <property type="protein sequence ID" value="GAA1230260.1"/>
    <property type="molecule type" value="Genomic_DNA"/>
</dbReference>
<keyword evidence="3" id="KW-1185">Reference proteome</keyword>
<reference evidence="3" key="1">
    <citation type="journal article" date="2019" name="Int. J. Syst. Evol. Microbiol.">
        <title>The Global Catalogue of Microorganisms (GCM) 10K type strain sequencing project: providing services to taxonomists for standard genome sequencing and annotation.</title>
        <authorList>
            <consortium name="The Broad Institute Genomics Platform"/>
            <consortium name="The Broad Institute Genome Sequencing Center for Infectious Disease"/>
            <person name="Wu L."/>
            <person name="Ma J."/>
        </authorList>
    </citation>
    <scope>NUCLEOTIDE SEQUENCE [LARGE SCALE GENOMIC DNA]</scope>
    <source>
        <strain evidence="3">JCM 13004</strain>
    </source>
</reference>
<dbReference type="Gene3D" id="3.40.50.300">
    <property type="entry name" value="P-loop containing nucleotide triphosphate hydrolases"/>
    <property type="match status" value="1"/>
</dbReference>
<proteinExistence type="predicted"/>
<protein>
    <submittedName>
        <fullName evidence="2">MoxR family ATPase</fullName>
    </submittedName>
</protein>